<proteinExistence type="predicted"/>
<gene>
    <name evidence="2" type="ORF">MENT_LOCUS61571</name>
</gene>
<protein>
    <recommendedName>
        <fullName evidence="1">PAZ domain-containing protein</fullName>
    </recommendedName>
</protein>
<accession>A0A6V7Y7X5</accession>
<dbReference type="Proteomes" id="UP000580250">
    <property type="component" value="Unassembled WGS sequence"/>
</dbReference>
<dbReference type="InterPro" id="IPR036085">
    <property type="entry name" value="PAZ_dom_sf"/>
</dbReference>
<evidence type="ECO:0000313" key="3">
    <source>
        <dbReference type="Proteomes" id="UP000580250"/>
    </source>
</evidence>
<dbReference type="GO" id="GO:0003723">
    <property type="term" value="F:RNA binding"/>
    <property type="evidence" value="ECO:0007669"/>
    <property type="project" value="InterPro"/>
</dbReference>
<dbReference type="Gene3D" id="2.170.260.10">
    <property type="entry name" value="paz domain"/>
    <property type="match status" value="1"/>
</dbReference>
<dbReference type="SUPFAM" id="SSF101690">
    <property type="entry name" value="PAZ domain"/>
    <property type="match status" value="1"/>
</dbReference>
<dbReference type="OrthoDB" id="5898803at2759"/>
<dbReference type="PROSITE" id="PS50821">
    <property type="entry name" value="PAZ"/>
    <property type="match status" value="1"/>
</dbReference>
<dbReference type="AlphaFoldDB" id="A0A6V7Y7X5"/>
<dbReference type="EMBL" id="CAJEWN010003429">
    <property type="protein sequence ID" value="CAD2207614.1"/>
    <property type="molecule type" value="Genomic_DNA"/>
</dbReference>
<sequence>MLFLIDECAKILHCHPKSLRDQIHHPSKRALLVSKLKGRKVRTLYSDRNGFRKTFTINGLTYKGAHCTMAYGALSRPFNVSVAAHFYSRHRIRLQYPYLQCVIEHFPRRCEDRFYPLELLEFVDEKEEDYIGFNLMINHSILKFPINYKLIKKQVIQTRIWMILYILKMISMRWKGGKPTHTHILHTHT</sequence>
<evidence type="ECO:0000259" key="1">
    <source>
        <dbReference type="PROSITE" id="PS50821"/>
    </source>
</evidence>
<dbReference type="InterPro" id="IPR003100">
    <property type="entry name" value="PAZ_dom"/>
</dbReference>
<reference evidence="2 3" key="1">
    <citation type="submission" date="2020-08" db="EMBL/GenBank/DDBJ databases">
        <authorList>
            <person name="Koutsovoulos G."/>
            <person name="Danchin GJ E."/>
        </authorList>
    </citation>
    <scope>NUCLEOTIDE SEQUENCE [LARGE SCALE GENOMIC DNA]</scope>
</reference>
<feature type="domain" description="PAZ" evidence="1">
    <location>
        <begin position="3"/>
        <end position="124"/>
    </location>
</feature>
<name>A0A6V7Y7X5_MELEN</name>
<evidence type="ECO:0000313" key="2">
    <source>
        <dbReference type="EMBL" id="CAD2207614.1"/>
    </source>
</evidence>
<comment type="caution">
    <text evidence="2">The sequence shown here is derived from an EMBL/GenBank/DDBJ whole genome shotgun (WGS) entry which is preliminary data.</text>
</comment>
<organism evidence="2 3">
    <name type="scientific">Meloidogyne enterolobii</name>
    <name type="common">Root-knot nematode worm</name>
    <name type="synonym">Meloidogyne mayaguensis</name>
    <dbReference type="NCBI Taxonomy" id="390850"/>
    <lineage>
        <taxon>Eukaryota</taxon>
        <taxon>Metazoa</taxon>
        <taxon>Ecdysozoa</taxon>
        <taxon>Nematoda</taxon>
        <taxon>Chromadorea</taxon>
        <taxon>Rhabditida</taxon>
        <taxon>Tylenchina</taxon>
        <taxon>Tylenchomorpha</taxon>
        <taxon>Tylenchoidea</taxon>
        <taxon>Meloidogynidae</taxon>
        <taxon>Meloidogyninae</taxon>
        <taxon>Meloidogyne</taxon>
    </lineage>
</organism>